<dbReference type="Proteomes" id="UP001232992">
    <property type="component" value="Unassembled WGS sequence"/>
</dbReference>
<protein>
    <submittedName>
        <fullName evidence="1">Uncharacterized protein</fullName>
    </submittedName>
</protein>
<dbReference type="EMBL" id="JAQOSQ010000017">
    <property type="protein sequence ID" value="MDJ1184654.1"/>
    <property type="molecule type" value="Genomic_DNA"/>
</dbReference>
<evidence type="ECO:0000313" key="1">
    <source>
        <dbReference type="EMBL" id="MDJ1184654.1"/>
    </source>
</evidence>
<keyword evidence="2" id="KW-1185">Reference proteome</keyword>
<comment type="caution">
    <text evidence="1">The sequence shown here is derived from an EMBL/GenBank/DDBJ whole genome shotgun (WGS) entry which is preliminary data.</text>
</comment>
<proteinExistence type="predicted"/>
<accession>A0ABT7C1L9</accession>
<sequence>MTDDRVSMEFLTPEEAAAVDVALLSSADKFSTRLAIYACRVLSEISSTTHCPIEQISEDAIADWVKHDPKIEDTIDIDDRFINFFTRLVTAALVPLRQISQSKGITLDKLQVRDIITWFERERSQ</sequence>
<dbReference type="PANTHER" id="PTHR36382">
    <property type="entry name" value="OSJNBA0043L09.26 PROTEIN"/>
    <property type="match status" value="1"/>
</dbReference>
<reference evidence="1 2" key="1">
    <citation type="submission" date="2023-01" db="EMBL/GenBank/DDBJ databases">
        <title>Novel diversity within Roseofilum (Cyanobacteria; Desertifilaceae) from marine benthic mats with descriptions of four novel species.</title>
        <authorList>
            <person name="Wang Y."/>
            <person name="Berthold D.E."/>
            <person name="Hu J."/>
            <person name="Lefler F.W."/>
            <person name="Laughinghouse H.D. IV."/>
        </authorList>
    </citation>
    <scope>NUCLEOTIDE SEQUENCE [LARGE SCALE GENOMIC DNA]</scope>
    <source>
        <strain evidence="1 2">BLCC-M143</strain>
    </source>
</reference>
<gene>
    <name evidence="1" type="ORF">PMH09_15815</name>
</gene>
<organism evidence="1 2">
    <name type="scientific">Roseofilum casamattae BLCC-M143</name>
    <dbReference type="NCBI Taxonomy" id="3022442"/>
    <lineage>
        <taxon>Bacteria</taxon>
        <taxon>Bacillati</taxon>
        <taxon>Cyanobacteriota</taxon>
        <taxon>Cyanophyceae</taxon>
        <taxon>Desertifilales</taxon>
        <taxon>Desertifilaceae</taxon>
        <taxon>Roseofilum</taxon>
        <taxon>Roseofilum casamattae</taxon>
    </lineage>
</organism>
<evidence type="ECO:0000313" key="2">
    <source>
        <dbReference type="Proteomes" id="UP001232992"/>
    </source>
</evidence>
<name>A0ABT7C1L9_9CYAN</name>
<dbReference type="RefSeq" id="WP_283759309.1">
    <property type="nucleotide sequence ID" value="NZ_JAQOSQ010000017.1"/>
</dbReference>
<dbReference type="PANTHER" id="PTHR36382:SF2">
    <property type="entry name" value="OS04G0635700 PROTEIN"/>
    <property type="match status" value="1"/>
</dbReference>